<dbReference type="GeneID" id="10821968"/>
<feature type="transmembrane region" description="Helical" evidence="1">
    <location>
        <begin position="51"/>
        <end position="67"/>
    </location>
</feature>
<accession>F7XPB2</accession>
<dbReference type="RefSeq" id="WP_013897678.1">
    <property type="nucleotide sequence ID" value="NC_015676.1"/>
</dbReference>
<dbReference type="OrthoDB" id="124635at2157"/>
<evidence type="ECO:0000313" key="2">
    <source>
        <dbReference type="EMBL" id="AEH60239.1"/>
    </source>
</evidence>
<dbReference type="KEGG" id="mzh:Mzhil_0363"/>
<feature type="transmembrane region" description="Helical" evidence="1">
    <location>
        <begin position="21"/>
        <end position="45"/>
    </location>
</feature>
<dbReference type="HOGENOM" id="CLU_968426_0_0_2"/>
<feature type="transmembrane region" description="Helical" evidence="1">
    <location>
        <begin position="249"/>
        <end position="267"/>
    </location>
</feature>
<keyword evidence="3" id="KW-1185">Reference proteome</keyword>
<feature type="transmembrane region" description="Helical" evidence="1">
    <location>
        <begin position="216"/>
        <end position="237"/>
    </location>
</feature>
<keyword evidence="1" id="KW-0812">Transmembrane</keyword>
<feature type="transmembrane region" description="Helical" evidence="1">
    <location>
        <begin position="141"/>
        <end position="160"/>
    </location>
</feature>
<feature type="transmembrane region" description="Helical" evidence="1">
    <location>
        <begin position="99"/>
        <end position="120"/>
    </location>
</feature>
<protein>
    <submittedName>
        <fullName evidence="2">Uncharacterized protein</fullName>
    </submittedName>
</protein>
<sequence>MSQSGRIFPSTGSFIEDKSRILLNNFLYFFFFMLVVIFGTLIFYIQTQIEIVPFIVLSLLWILFWKNSELKGRIFLVTASVFGYVHELIGVHFEYFTYLGGIIGGVPLWILPGYGAIFWSSHNLWKIFEENYSTKDWFEKVNYFFAASFVLLLAADYALFDLSLNPLAIMIKFLLAIMLFKTITGLRLAWFVGFFTVLTEFSGETLGTWAHPDFSFFSLMAGYIFLLWICLTINDLIKKEKTWGRVEAVAAILLTIYYIFSMTGMIVV</sequence>
<dbReference type="STRING" id="679901.Mzhil_0363"/>
<evidence type="ECO:0000256" key="1">
    <source>
        <dbReference type="SAM" id="Phobius"/>
    </source>
</evidence>
<reference evidence="2 3" key="1">
    <citation type="submission" date="2010-07" db="EMBL/GenBank/DDBJ databases">
        <title>The complete genome of Methanosalsum zhilinae DSM 4017.</title>
        <authorList>
            <consortium name="US DOE Joint Genome Institute (JGI-PGF)"/>
            <person name="Lucas S."/>
            <person name="Copeland A."/>
            <person name="Lapidus A."/>
            <person name="Glavina del Rio T."/>
            <person name="Dalin E."/>
            <person name="Tice H."/>
            <person name="Bruce D."/>
            <person name="Goodwin L."/>
            <person name="Pitluck S."/>
            <person name="Kyrpides N."/>
            <person name="Mavromatis K."/>
            <person name="Ovchinnikova G."/>
            <person name="Daligault H."/>
            <person name="Detter J.C."/>
            <person name="Han C."/>
            <person name="Tapia R."/>
            <person name="Larimer F."/>
            <person name="Land M."/>
            <person name="Hauser L."/>
            <person name="Markowitz V."/>
            <person name="Cheng J.-F."/>
            <person name="Hugenholtz P."/>
            <person name="Woyke T."/>
            <person name="Wu D."/>
            <person name="Spring S."/>
            <person name="Schueler E."/>
            <person name="Brambilla E."/>
            <person name="Klenk H.-P."/>
            <person name="Eisen J.A."/>
        </authorList>
    </citation>
    <scope>NUCLEOTIDE SEQUENCE [LARGE SCALE GENOMIC DNA]</scope>
    <source>
        <strain evidence="3">DSM 4017 / NBRC 107636 / OCM 62 / WeN5</strain>
    </source>
</reference>
<proteinExistence type="predicted"/>
<dbReference type="Proteomes" id="UP000006622">
    <property type="component" value="Chromosome"/>
</dbReference>
<organism evidence="2 3">
    <name type="scientific">Methanosalsum zhilinae (strain DSM 4017 / NBRC 107636 / OCM 62 / WeN5)</name>
    <name type="common">Methanohalophilus zhilinae</name>
    <dbReference type="NCBI Taxonomy" id="679901"/>
    <lineage>
        <taxon>Archaea</taxon>
        <taxon>Methanobacteriati</taxon>
        <taxon>Methanobacteriota</taxon>
        <taxon>Stenosarchaea group</taxon>
        <taxon>Methanomicrobia</taxon>
        <taxon>Methanosarcinales</taxon>
        <taxon>Methanosarcinaceae</taxon>
        <taxon>Methanosalsum</taxon>
    </lineage>
</organism>
<keyword evidence="1" id="KW-1133">Transmembrane helix</keyword>
<name>F7XPB2_METZD</name>
<evidence type="ECO:0000313" key="3">
    <source>
        <dbReference type="Proteomes" id="UP000006622"/>
    </source>
</evidence>
<dbReference type="EMBL" id="CP002101">
    <property type="protein sequence ID" value="AEH60239.1"/>
    <property type="molecule type" value="Genomic_DNA"/>
</dbReference>
<gene>
    <name evidence="2" type="ordered locus">Mzhil_0363</name>
</gene>
<dbReference type="AlphaFoldDB" id="F7XPB2"/>
<keyword evidence="1" id="KW-0472">Membrane</keyword>